<dbReference type="Proteomes" id="UP001165580">
    <property type="component" value="Unassembled WGS sequence"/>
</dbReference>
<dbReference type="SUPFAM" id="SSF117916">
    <property type="entry name" value="Fe-S cluster assembly (FSCA) domain-like"/>
    <property type="match status" value="1"/>
</dbReference>
<proteinExistence type="predicted"/>
<dbReference type="RefSeq" id="WP_259486136.1">
    <property type="nucleotide sequence ID" value="NZ_JANTEZ010000003.1"/>
</dbReference>
<dbReference type="EMBL" id="JANTEZ010000003">
    <property type="protein sequence ID" value="MCS5714613.1"/>
    <property type="molecule type" value="Genomic_DNA"/>
</dbReference>
<organism evidence="2 3">
    <name type="scientific">Herbiconiux gentiana</name>
    <dbReference type="NCBI Taxonomy" id="2970912"/>
    <lineage>
        <taxon>Bacteria</taxon>
        <taxon>Bacillati</taxon>
        <taxon>Actinomycetota</taxon>
        <taxon>Actinomycetes</taxon>
        <taxon>Micrococcales</taxon>
        <taxon>Microbacteriaceae</taxon>
        <taxon>Herbiconiux</taxon>
    </lineage>
</organism>
<evidence type="ECO:0000259" key="1">
    <source>
        <dbReference type="Pfam" id="PF01883"/>
    </source>
</evidence>
<name>A0ABT2GEG5_9MICO</name>
<gene>
    <name evidence="2" type="ORF">NVV95_08615</name>
</gene>
<accession>A0ABT2GEG5</accession>
<comment type="caution">
    <text evidence="2">The sequence shown here is derived from an EMBL/GenBank/DDBJ whole genome shotgun (WGS) entry which is preliminary data.</text>
</comment>
<evidence type="ECO:0000313" key="2">
    <source>
        <dbReference type="EMBL" id="MCS5714613.1"/>
    </source>
</evidence>
<evidence type="ECO:0000313" key="3">
    <source>
        <dbReference type="Proteomes" id="UP001165580"/>
    </source>
</evidence>
<reference evidence="2" key="1">
    <citation type="submission" date="2022-08" db="EMBL/GenBank/DDBJ databases">
        <authorList>
            <person name="Deng Y."/>
            <person name="Han X.-F."/>
            <person name="Zhang Y.-Q."/>
        </authorList>
    </citation>
    <scope>NUCLEOTIDE SEQUENCE</scope>
    <source>
        <strain evidence="2">CPCC 205716</strain>
    </source>
</reference>
<dbReference type="Gene3D" id="3.30.300.130">
    <property type="entry name" value="Fe-S cluster assembly (FSCA)"/>
    <property type="match status" value="1"/>
</dbReference>
<keyword evidence="3" id="KW-1185">Reference proteome</keyword>
<dbReference type="Pfam" id="PF01883">
    <property type="entry name" value="FeS_assembly_P"/>
    <property type="match status" value="1"/>
</dbReference>
<dbReference type="InterPro" id="IPR002744">
    <property type="entry name" value="MIP18-like"/>
</dbReference>
<sequence>MSTAIALLALTEHDVMRALDAVIDPELDEPITDLGFVRSVRFTDVGVEVHLRLPTSFCAPNFAYLMASDAKDALTALPEIGTVIVELDDHHDSGIINAGLASDAGYRGTFRHEAESDLEELRAVFQRKAHTAAMERALTALLRSRSDLLEADVAGVTLGDLPDDGAKEALLRRRETLGLDIRADSLVLVDDLGVPYPAASAALALRRARSTRISIDGNAHFCRGLLATRYPGSEDDQAPRAEETFFPLTDLIRTTRRSVA</sequence>
<dbReference type="InterPro" id="IPR034904">
    <property type="entry name" value="FSCA_dom_sf"/>
</dbReference>
<feature type="domain" description="MIP18 family-like" evidence="1">
    <location>
        <begin position="13"/>
        <end position="83"/>
    </location>
</feature>
<protein>
    <submittedName>
        <fullName evidence="2">Iron-sulfur cluster assembly protein</fullName>
    </submittedName>
</protein>